<evidence type="ECO:0000313" key="3">
    <source>
        <dbReference type="Proteomes" id="UP000823612"/>
    </source>
</evidence>
<evidence type="ECO:0000313" key="2">
    <source>
        <dbReference type="EMBL" id="MBO8431820.1"/>
    </source>
</evidence>
<reference evidence="2" key="2">
    <citation type="journal article" date="2021" name="PeerJ">
        <title>Extensive microbial diversity within the chicken gut microbiome revealed by metagenomics and culture.</title>
        <authorList>
            <person name="Gilroy R."/>
            <person name="Ravi A."/>
            <person name="Getino M."/>
            <person name="Pursley I."/>
            <person name="Horton D.L."/>
            <person name="Alikhan N.F."/>
            <person name="Baker D."/>
            <person name="Gharbi K."/>
            <person name="Hall N."/>
            <person name="Watson M."/>
            <person name="Adriaenssens E.M."/>
            <person name="Foster-Nyarko E."/>
            <person name="Jarju S."/>
            <person name="Secka A."/>
            <person name="Antonio M."/>
            <person name="Oren A."/>
            <person name="Chaudhuri R.R."/>
            <person name="La Ragione R."/>
            <person name="Hildebrand F."/>
            <person name="Pallen M.J."/>
        </authorList>
    </citation>
    <scope>NUCLEOTIDE SEQUENCE</scope>
    <source>
        <strain evidence="2">2889</strain>
    </source>
</reference>
<protein>
    <recommendedName>
        <fullName evidence="1">Phage-Barnase-EndoU-ColicinE5/D-RelE like nuclease 3 domain-containing protein</fullName>
    </recommendedName>
</protein>
<sequence>MGFVNKKIETLVEKAVSDRNYKKQVIVGCLPDEMAKKIKRELAYNLKGYRLVVDADCIRHIRRRHPEINLMDFFLIPDIIGYADGIKKGSQPKSIVFQRSIIFDYTCVEVIVEKEKVLRLKTFWVKRKKAKAV</sequence>
<dbReference type="InterPro" id="IPR041301">
    <property type="entry name" value="PBECR3"/>
</dbReference>
<dbReference type="Pfam" id="PF18812">
    <property type="entry name" value="PBECR3"/>
    <property type="match status" value="1"/>
</dbReference>
<dbReference type="AlphaFoldDB" id="A0A9D9DRW0"/>
<feature type="domain" description="Phage-Barnase-EndoU-ColicinE5/D-RelE like nuclease 3" evidence="1">
    <location>
        <begin position="35"/>
        <end position="130"/>
    </location>
</feature>
<name>A0A9D9DRW0_9BACT</name>
<gene>
    <name evidence="2" type="ORF">IAB08_00795</name>
</gene>
<dbReference type="Proteomes" id="UP000823612">
    <property type="component" value="Unassembled WGS sequence"/>
</dbReference>
<dbReference type="EMBL" id="JADIMZ010000011">
    <property type="protein sequence ID" value="MBO8431820.1"/>
    <property type="molecule type" value="Genomic_DNA"/>
</dbReference>
<evidence type="ECO:0000259" key="1">
    <source>
        <dbReference type="Pfam" id="PF18812"/>
    </source>
</evidence>
<reference evidence="2" key="1">
    <citation type="submission" date="2020-10" db="EMBL/GenBank/DDBJ databases">
        <authorList>
            <person name="Gilroy R."/>
        </authorList>
    </citation>
    <scope>NUCLEOTIDE SEQUENCE</scope>
    <source>
        <strain evidence="2">2889</strain>
    </source>
</reference>
<organism evidence="2 3">
    <name type="scientific">Candidatus Pullibacteroides excrementavium</name>
    <dbReference type="NCBI Taxonomy" id="2840905"/>
    <lineage>
        <taxon>Bacteria</taxon>
        <taxon>Pseudomonadati</taxon>
        <taxon>Bacteroidota</taxon>
        <taxon>Bacteroidia</taxon>
        <taxon>Bacteroidales</taxon>
        <taxon>Candidatus Pullibacteroides</taxon>
    </lineage>
</organism>
<proteinExistence type="predicted"/>
<comment type="caution">
    <text evidence="2">The sequence shown here is derived from an EMBL/GenBank/DDBJ whole genome shotgun (WGS) entry which is preliminary data.</text>
</comment>
<accession>A0A9D9DRW0</accession>